<accession>A0A0C5WXN1</accession>
<gene>
    <name evidence="2" type="ORF">KR76_00024</name>
</gene>
<sequence>MSGSVPQSGPPIQRRPRPGRHGPNDRDDRPWKPGRGAS</sequence>
<dbReference type="KEGG" id="psim:KR76_00024"/>
<feature type="region of interest" description="Disordered" evidence="1">
    <location>
        <begin position="1"/>
        <end position="38"/>
    </location>
</feature>
<dbReference type="AlphaFoldDB" id="A0A0C5WXN1"/>
<evidence type="ECO:0000256" key="1">
    <source>
        <dbReference type="SAM" id="MobiDB-lite"/>
    </source>
</evidence>
<dbReference type="HOGENOM" id="CLU_3330762_0_0_11"/>
<evidence type="ECO:0000313" key="2">
    <source>
        <dbReference type="EMBL" id="AJR18053.1"/>
    </source>
</evidence>
<name>A0A0C5WXN1_NOCSI</name>
<dbReference type="Proteomes" id="UP000030300">
    <property type="component" value="Chromosome"/>
</dbReference>
<reference evidence="2 3" key="1">
    <citation type="journal article" date="2015" name="Genome Announc.">
        <title>Complete Genome Sequence of Steroid-Transforming Nocardioides simplex VKM Ac-2033D.</title>
        <authorList>
            <person name="Shtratnikova V.Y."/>
            <person name="Schelkunov M.I."/>
            <person name="Pekov Y.A."/>
            <person name="Fokina V.V."/>
            <person name="Logacheva M.D."/>
            <person name="Sokolov S.L."/>
            <person name="Bragin E.Y."/>
            <person name="Ashapkin V.V."/>
            <person name="Donova M.V."/>
        </authorList>
    </citation>
    <scope>NUCLEOTIDE SEQUENCE [LARGE SCALE GENOMIC DNA]</scope>
    <source>
        <strain evidence="2 3">VKM Ac-2033D</strain>
    </source>
</reference>
<organism evidence="2 3">
    <name type="scientific">Nocardioides simplex</name>
    <name type="common">Arthrobacter simplex</name>
    <dbReference type="NCBI Taxonomy" id="2045"/>
    <lineage>
        <taxon>Bacteria</taxon>
        <taxon>Bacillati</taxon>
        <taxon>Actinomycetota</taxon>
        <taxon>Actinomycetes</taxon>
        <taxon>Propionibacteriales</taxon>
        <taxon>Nocardioidaceae</taxon>
        <taxon>Pimelobacter</taxon>
    </lineage>
</organism>
<evidence type="ECO:0000313" key="3">
    <source>
        <dbReference type="Proteomes" id="UP000030300"/>
    </source>
</evidence>
<dbReference type="EMBL" id="CP009896">
    <property type="protein sequence ID" value="AJR18053.1"/>
    <property type="molecule type" value="Genomic_DNA"/>
</dbReference>
<proteinExistence type="predicted"/>
<dbReference type="STRING" id="2045.KR76_00024"/>
<keyword evidence="3" id="KW-1185">Reference proteome</keyword>
<protein>
    <submittedName>
        <fullName evidence="2">Uncharacterized protein</fullName>
    </submittedName>
</protein>
<feature type="compositionally biased region" description="Basic and acidic residues" evidence="1">
    <location>
        <begin position="22"/>
        <end position="31"/>
    </location>
</feature>